<evidence type="ECO:0000313" key="11">
    <source>
        <dbReference type="Proteomes" id="UP000252182"/>
    </source>
</evidence>
<evidence type="ECO:0000256" key="2">
    <source>
        <dbReference type="ARBA" id="ARBA00005419"/>
    </source>
</evidence>
<evidence type="ECO:0000256" key="6">
    <source>
        <dbReference type="ARBA" id="ARBA00032248"/>
    </source>
</evidence>
<evidence type="ECO:0000256" key="4">
    <source>
        <dbReference type="ARBA" id="ARBA00022801"/>
    </source>
</evidence>
<dbReference type="InterPro" id="IPR004843">
    <property type="entry name" value="Calcineurin-like_PHP"/>
</dbReference>
<dbReference type="EMBL" id="CP031124">
    <property type="protein sequence ID" value="AXF85224.1"/>
    <property type="molecule type" value="Genomic_DNA"/>
</dbReference>
<dbReference type="RefSeq" id="WP_114562444.1">
    <property type="nucleotide sequence ID" value="NZ_CP031124.1"/>
</dbReference>
<dbReference type="GO" id="GO:0008803">
    <property type="term" value="F:bis(5'-nucleosyl)-tetraphosphatase (symmetrical) activity"/>
    <property type="evidence" value="ECO:0007669"/>
    <property type="project" value="UniProtKB-EC"/>
</dbReference>
<evidence type="ECO:0000256" key="7">
    <source>
        <dbReference type="ARBA" id="ARBA00033210"/>
    </source>
</evidence>
<evidence type="ECO:0000313" key="10">
    <source>
        <dbReference type="EMBL" id="AXF85224.1"/>
    </source>
</evidence>
<comment type="function">
    <text evidence="1">Hydrolyzes diadenosine 5',5'''-P1,P4-tetraphosphate to yield ADP.</text>
</comment>
<comment type="catalytic activity">
    <reaction evidence="8">
        <text>P(1),P(4)-bis(5'-adenosyl) tetraphosphate + H2O = 2 ADP + 2 H(+)</text>
        <dbReference type="Rhea" id="RHEA:24252"/>
        <dbReference type="ChEBI" id="CHEBI:15377"/>
        <dbReference type="ChEBI" id="CHEBI:15378"/>
        <dbReference type="ChEBI" id="CHEBI:58141"/>
        <dbReference type="ChEBI" id="CHEBI:456216"/>
        <dbReference type="EC" id="3.6.1.41"/>
    </reaction>
</comment>
<accession>A0A345DA36</accession>
<comment type="similarity">
    <text evidence="2">Belongs to the Ap4A hydrolase family.</text>
</comment>
<proteinExistence type="inferred from homology"/>
<dbReference type="OrthoDB" id="9807890at2"/>
<gene>
    <name evidence="10" type="primary">apaH</name>
    <name evidence="10" type="ORF">DTO96_100950</name>
</gene>
<dbReference type="Pfam" id="PF00149">
    <property type="entry name" value="Metallophos"/>
    <property type="match status" value="1"/>
</dbReference>
<dbReference type="EC" id="3.6.1.41" evidence="3"/>
<dbReference type="Proteomes" id="UP000252182">
    <property type="component" value="Chromosome"/>
</dbReference>
<dbReference type="NCBIfam" id="TIGR00668">
    <property type="entry name" value="apaH"/>
    <property type="match status" value="1"/>
</dbReference>
<evidence type="ECO:0000256" key="5">
    <source>
        <dbReference type="ARBA" id="ARBA00031248"/>
    </source>
</evidence>
<dbReference type="CDD" id="cd07422">
    <property type="entry name" value="MPP_ApaH"/>
    <property type="match status" value="1"/>
</dbReference>
<dbReference type="PIRSF" id="PIRSF000903">
    <property type="entry name" value="B5n-ttraPtase_sm"/>
    <property type="match status" value="1"/>
</dbReference>
<evidence type="ECO:0000256" key="8">
    <source>
        <dbReference type="ARBA" id="ARBA00049417"/>
    </source>
</evidence>
<dbReference type="Gene3D" id="3.60.21.10">
    <property type="match status" value="1"/>
</dbReference>
<sequence>MSESDFYLVGDVQGCAGALKRLVQRIPEGRAIWLCGDLVNRGADSLGVLRQVKALGSRARVVLGNHDIHLLAVAAGARKLGRSDTLDGILNAPDREAWLDWLRFQPVAHYEQGVLMVHAGVLPSWSLAETLANARALEAVLRSDNYKQRLQTLFGNEPNSWSPDLAGDERLRVITNAFTRLRLCDANGAMDFKFKGELQDAPTHLMPWFAAPERKTLNTPIFFGHWSALGLHRSHNTTCLDTGCVWGRDLTAYHHPTGELLTVRE</sequence>
<evidence type="ECO:0000256" key="1">
    <source>
        <dbReference type="ARBA" id="ARBA00003413"/>
    </source>
</evidence>
<evidence type="ECO:0000259" key="9">
    <source>
        <dbReference type="Pfam" id="PF00149"/>
    </source>
</evidence>
<feature type="domain" description="Calcineurin-like phosphoesterase" evidence="9">
    <location>
        <begin position="6"/>
        <end position="172"/>
    </location>
</feature>
<keyword evidence="11" id="KW-1185">Reference proteome</keyword>
<dbReference type="PANTHER" id="PTHR40942">
    <property type="match status" value="1"/>
</dbReference>
<protein>
    <recommendedName>
        <fullName evidence="3">bis(5'-nucleosyl)-tetraphosphatase (symmetrical)</fullName>
        <ecNumber evidence="3">3.6.1.41</ecNumber>
    </recommendedName>
    <alternativeName>
        <fullName evidence="6">Ap4A hydrolase</fullName>
    </alternativeName>
    <alternativeName>
        <fullName evidence="5">Diadenosine 5',5'''-P1,P4-tetraphosphate pyrophosphohydrolase</fullName>
    </alternativeName>
    <alternativeName>
        <fullName evidence="7">Diadenosine tetraphosphatase</fullName>
    </alternativeName>
</protein>
<dbReference type="NCBIfam" id="NF001204">
    <property type="entry name" value="PRK00166.1"/>
    <property type="match status" value="1"/>
</dbReference>
<organism evidence="10 11">
    <name type="scientific">Ephemeroptericola cinctiostellae</name>
    <dbReference type="NCBI Taxonomy" id="2268024"/>
    <lineage>
        <taxon>Bacteria</taxon>
        <taxon>Pseudomonadati</taxon>
        <taxon>Pseudomonadota</taxon>
        <taxon>Betaproteobacteria</taxon>
        <taxon>Burkholderiales</taxon>
        <taxon>Burkholderiaceae</taxon>
        <taxon>Ephemeroptericola</taxon>
    </lineage>
</organism>
<dbReference type="InterPro" id="IPR029052">
    <property type="entry name" value="Metallo-depent_PP-like"/>
</dbReference>
<evidence type="ECO:0000256" key="3">
    <source>
        <dbReference type="ARBA" id="ARBA00012506"/>
    </source>
</evidence>
<dbReference type="SUPFAM" id="SSF56300">
    <property type="entry name" value="Metallo-dependent phosphatases"/>
    <property type="match status" value="1"/>
</dbReference>
<dbReference type="KEGG" id="hyf:DTO96_100950"/>
<dbReference type="AlphaFoldDB" id="A0A345DA36"/>
<reference evidence="11" key="1">
    <citation type="submission" date="2018-07" db="EMBL/GenBank/DDBJ databases">
        <authorList>
            <person name="Kim H."/>
        </authorList>
    </citation>
    <scope>NUCLEOTIDE SEQUENCE [LARGE SCALE GENOMIC DNA]</scope>
    <source>
        <strain evidence="11">F02</strain>
    </source>
</reference>
<dbReference type="PANTHER" id="PTHR40942:SF4">
    <property type="entry name" value="CYTOCHROME C5"/>
    <property type="match status" value="1"/>
</dbReference>
<dbReference type="InterPro" id="IPR004617">
    <property type="entry name" value="ApaH"/>
</dbReference>
<name>A0A345DA36_9BURK</name>
<keyword evidence="4 10" id="KW-0378">Hydrolase</keyword>